<organism evidence="4 5">
    <name type="scientific">Anaeramoeba flamelloides</name>
    <dbReference type="NCBI Taxonomy" id="1746091"/>
    <lineage>
        <taxon>Eukaryota</taxon>
        <taxon>Metamonada</taxon>
        <taxon>Anaeramoebidae</taxon>
        <taxon>Anaeramoeba</taxon>
    </lineage>
</organism>
<feature type="domain" description="RRM" evidence="3">
    <location>
        <begin position="98"/>
        <end position="176"/>
    </location>
</feature>
<evidence type="ECO:0000259" key="3">
    <source>
        <dbReference type="PROSITE" id="PS50102"/>
    </source>
</evidence>
<dbReference type="Proteomes" id="UP001150062">
    <property type="component" value="Unassembled WGS sequence"/>
</dbReference>
<sequence length="455" mass="50926">MENETQPNELKRTSENLNTDESTDLKRNSVPNTNNQPSQEISQTNTSSILSTNFDTTNTQLNLQATQTQTQTQPNTITTTNLNTNTTQQNNPNEQQNAKLYVGNIDFSIPQQTIRGIFETVGQIANIHMPYDHQNNRHKGFCFIEFTNPNSVNLAFEKMAGYQLAGREFKLGRSLRNQSSGRGGQYQNQNQTQQTQSNPNCKLYVGNVAWTLTEEDLIGVFSSFGPVKSIKLMKDPNSTQHKGFGFVDFMSPQSAQLALSSMNGFSIGGRNIKVGLPTRSSGGSQNTLNTLVQQQQQNLFGFNPMLQTNTNPMFGYGNLMGNIGALSGVYPNLQNTALNLNSTSSTTTTQTNNINNNQNQQTRSRCLVVMNMILSEQEIDEELKKKVGEELELHGSVIQIFLQIGEVNEGVKVYVKYASFEESKNAKIQMSNRLFNGRKMKADYYSEEDFKNNKF</sequence>
<dbReference type="SMART" id="SM00360">
    <property type="entry name" value="RRM"/>
    <property type="match status" value="3"/>
</dbReference>
<dbReference type="Pfam" id="PF00076">
    <property type="entry name" value="RRM_1"/>
    <property type="match status" value="2"/>
</dbReference>
<dbReference type="InterPro" id="IPR035979">
    <property type="entry name" value="RBD_domain_sf"/>
</dbReference>
<feature type="region of interest" description="Disordered" evidence="2">
    <location>
        <begin position="175"/>
        <end position="198"/>
    </location>
</feature>
<dbReference type="InterPro" id="IPR051974">
    <property type="entry name" value="PUF60_regulator"/>
</dbReference>
<dbReference type="PANTHER" id="PTHR47330:SF1">
    <property type="entry name" value="POLY(U)-BINDING-SPLICING FACTOR PUF60"/>
    <property type="match status" value="1"/>
</dbReference>
<dbReference type="EMBL" id="JAOAOG010000325">
    <property type="protein sequence ID" value="KAJ6228893.1"/>
    <property type="molecule type" value="Genomic_DNA"/>
</dbReference>
<evidence type="ECO:0000256" key="1">
    <source>
        <dbReference type="PROSITE-ProRule" id="PRU00176"/>
    </source>
</evidence>
<feature type="domain" description="RRM" evidence="3">
    <location>
        <begin position="201"/>
        <end position="279"/>
    </location>
</feature>
<gene>
    <name evidence="4" type="ORF">M0813_08392</name>
</gene>
<dbReference type="SUPFAM" id="SSF54928">
    <property type="entry name" value="RNA-binding domain, RBD"/>
    <property type="match status" value="2"/>
</dbReference>
<proteinExistence type="predicted"/>
<comment type="caution">
    <text evidence="4">The sequence shown here is derived from an EMBL/GenBank/DDBJ whole genome shotgun (WGS) entry which is preliminary data.</text>
</comment>
<evidence type="ECO:0000313" key="4">
    <source>
        <dbReference type="EMBL" id="KAJ6228893.1"/>
    </source>
</evidence>
<name>A0ABQ8X896_9EUKA</name>
<dbReference type="InterPro" id="IPR000504">
    <property type="entry name" value="RRM_dom"/>
</dbReference>
<reference evidence="4" key="1">
    <citation type="submission" date="2022-08" db="EMBL/GenBank/DDBJ databases">
        <title>Novel sulfate-reducing endosymbionts in the free-living metamonad Anaeramoeba.</title>
        <authorList>
            <person name="Jerlstrom-Hultqvist J."/>
            <person name="Cepicka I."/>
            <person name="Gallot-Lavallee L."/>
            <person name="Salas-Leiva D."/>
            <person name="Curtis B.A."/>
            <person name="Zahonova K."/>
            <person name="Pipaliya S."/>
            <person name="Dacks J."/>
            <person name="Roger A.J."/>
        </authorList>
    </citation>
    <scope>NUCLEOTIDE SEQUENCE</scope>
    <source>
        <strain evidence="4">Schooner1</strain>
    </source>
</reference>
<feature type="compositionally biased region" description="Polar residues" evidence="2">
    <location>
        <begin position="29"/>
        <end position="45"/>
    </location>
</feature>
<evidence type="ECO:0000256" key="2">
    <source>
        <dbReference type="SAM" id="MobiDB-lite"/>
    </source>
</evidence>
<keyword evidence="1" id="KW-0694">RNA-binding</keyword>
<dbReference type="PANTHER" id="PTHR47330">
    <property type="entry name" value="POLY(U)-BINDING-SPLICING FACTOR PUF60-B-RELATED"/>
    <property type="match status" value="1"/>
</dbReference>
<dbReference type="InterPro" id="IPR003954">
    <property type="entry name" value="RRM_euk-type"/>
</dbReference>
<dbReference type="Gene3D" id="3.30.70.330">
    <property type="match status" value="3"/>
</dbReference>
<dbReference type="InterPro" id="IPR012677">
    <property type="entry name" value="Nucleotide-bd_a/b_plait_sf"/>
</dbReference>
<keyword evidence="5" id="KW-1185">Reference proteome</keyword>
<dbReference type="SMART" id="SM00361">
    <property type="entry name" value="RRM_1"/>
    <property type="match status" value="2"/>
</dbReference>
<evidence type="ECO:0000313" key="5">
    <source>
        <dbReference type="Proteomes" id="UP001150062"/>
    </source>
</evidence>
<feature type="region of interest" description="Disordered" evidence="2">
    <location>
        <begin position="1"/>
        <end position="45"/>
    </location>
</feature>
<protein>
    <submittedName>
        <fullName evidence="4">Poly(U)-binding-splicing factor puf60-b-related</fullName>
    </submittedName>
</protein>
<accession>A0ABQ8X896</accession>
<feature type="compositionally biased region" description="Low complexity" evidence="2">
    <location>
        <begin position="176"/>
        <end position="198"/>
    </location>
</feature>
<dbReference type="PROSITE" id="PS50102">
    <property type="entry name" value="RRM"/>
    <property type="match status" value="2"/>
</dbReference>